<dbReference type="Gene3D" id="1.25.40.10">
    <property type="entry name" value="Tetratricopeptide repeat domain"/>
    <property type="match status" value="1"/>
</dbReference>
<evidence type="ECO:0000256" key="1">
    <source>
        <dbReference type="ARBA" id="ARBA00022737"/>
    </source>
</evidence>
<name>A0AAN9E5I8_CROPI</name>
<organism evidence="2 3">
    <name type="scientific">Crotalaria pallida</name>
    <name type="common">Smooth rattlebox</name>
    <name type="synonym">Crotalaria striata</name>
    <dbReference type="NCBI Taxonomy" id="3830"/>
    <lineage>
        <taxon>Eukaryota</taxon>
        <taxon>Viridiplantae</taxon>
        <taxon>Streptophyta</taxon>
        <taxon>Embryophyta</taxon>
        <taxon>Tracheophyta</taxon>
        <taxon>Spermatophyta</taxon>
        <taxon>Magnoliopsida</taxon>
        <taxon>eudicotyledons</taxon>
        <taxon>Gunneridae</taxon>
        <taxon>Pentapetalae</taxon>
        <taxon>rosids</taxon>
        <taxon>fabids</taxon>
        <taxon>Fabales</taxon>
        <taxon>Fabaceae</taxon>
        <taxon>Papilionoideae</taxon>
        <taxon>50 kb inversion clade</taxon>
        <taxon>genistoids sensu lato</taxon>
        <taxon>core genistoids</taxon>
        <taxon>Crotalarieae</taxon>
        <taxon>Crotalaria</taxon>
    </lineage>
</organism>
<sequence length="96" mass="10592">MQQRLDCDTLVLFDQLGLFGPLTLDQSTEPDLVVSWSALISGYVQNGLGKEALLAFGDMCLLGVKCNEFTFRCVFKACSVKKDLNMGKKVHGMTLE</sequence>
<reference evidence="2 3" key="1">
    <citation type="submission" date="2024-01" db="EMBL/GenBank/DDBJ databases">
        <title>The genomes of 5 underutilized Papilionoideae crops provide insights into root nodulation and disease resistanc.</title>
        <authorList>
            <person name="Yuan L."/>
        </authorList>
    </citation>
    <scope>NUCLEOTIDE SEQUENCE [LARGE SCALE GENOMIC DNA]</scope>
    <source>
        <strain evidence="2">ZHUSHIDOU_FW_LH</strain>
        <tissue evidence="2">Leaf</tissue>
    </source>
</reference>
<proteinExistence type="predicted"/>
<evidence type="ECO:0000313" key="3">
    <source>
        <dbReference type="Proteomes" id="UP001372338"/>
    </source>
</evidence>
<gene>
    <name evidence="2" type="ORF">RIF29_40424</name>
</gene>
<dbReference type="GO" id="GO:0003723">
    <property type="term" value="F:RNA binding"/>
    <property type="evidence" value="ECO:0007669"/>
    <property type="project" value="InterPro"/>
</dbReference>
<dbReference type="InterPro" id="IPR011990">
    <property type="entry name" value="TPR-like_helical_dom_sf"/>
</dbReference>
<dbReference type="PANTHER" id="PTHR47926">
    <property type="entry name" value="PENTATRICOPEPTIDE REPEAT-CONTAINING PROTEIN"/>
    <property type="match status" value="1"/>
</dbReference>
<keyword evidence="1" id="KW-0677">Repeat</keyword>
<dbReference type="Pfam" id="PF13041">
    <property type="entry name" value="PPR_2"/>
    <property type="match status" value="1"/>
</dbReference>
<comment type="caution">
    <text evidence="2">The sequence shown here is derived from an EMBL/GenBank/DDBJ whole genome shotgun (WGS) entry which is preliminary data.</text>
</comment>
<dbReference type="InterPro" id="IPR046960">
    <property type="entry name" value="PPR_At4g14850-like_plant"/>
</dbReference>
<dbReference type="PANTHER" id="PTHR47926:SF347">
    <property type="entry name" value="PENTATRICOPEPTIDE REPEAT-CONTAINING PROTEIN"/>
    <property type="match status" value="1"/>
</dbReference>
<evidence type="ECO:0000313" key="2">
    <source>
        <dbReference type="EMBL" id="KAK7245577.1"/>
    </source>
</evidence>
<evidence type="ECO:0008006" key="4">
    <source>
        <dbReference type="Google" id="ProtNLM"/>
    </source>
</evidence>
<dbReference type="NCBIfam" id="TIGR00756">
    <property type="entry name" value="PPR"/>
    <property type="match status" value="1"/>
</dbReference>
<dbReference type="GO" id="GO:0009451">
    <property type="term" value="P:RNA modification"/>
    <property type="evidence" value="ECO:0007669"/>
    <property type="project" value="InterPro"/>
</dbReference>
<dbReference type="EMBL" id="JAYWIO010000008">
    <property type="protein sequence ID" value="KAK7245577.1"/>
    <property type="molecule type" value="Genomic_DNA"/>
</dbReference>
<dbReference type="Proteomes" id="UP001372338">
    <property type="component" value="Unassembled WGS sequence"/>
</dbReference>
<dbReference type="InterPro" id="IPR002885">
    <property type="entry name" value="PPR_rpt"/>
</dbReference>
<keyword evidence="3" id="KW-1185">Reference proteome</keyword>
<dbReference type="AlphaFoldDB" id="A0AAN9E5I8"/>
<accession>A0AAN9E5I8</accession>
<protein>
    <recommendedName>
        <fullName evidence="4">Pentatricopeptide repeat-containing protein</fullName>
    </recommendedName>
</protein>